<keyword evidence="3" id="KW-1185">Reference proteome</keyword>
<dbReference type="EMBL" id="CP071770">
    <property type="protein sequence ID" value="QTD62527.1"/>
    <property type="molecule type" value="Genomic_DNA"/>
</dbReference>
<dbReference type="Proteomes" id="UP000663954">
    <property type="component" value="Chromosome"/>
</dbReference>
<protein>
    <submittedName>
        <fullName evidence="2">Uncharacterized protein</fullName>
    </submittedName>
</protein>
<organism evidence="2 3">
    <name type="scientific">Acinetobacter towneri</name>
    <dbReference type="NCBI Taxonomy" id="202956"/>
    <lineage>
        <taxon>Bacteria</taxon>
        <taxon>Pseudomonadati</taxon>
        <taxon>Pseudomonadota</taxon>
        <taxon>Gammaproteobacteria</taxon>
        <taxon>Moraxellales</taxon>
        <taxon>Moraxellaceae</taxon>
        <taxon>Acinetobacter</taxon>
    </lineage>
</organism>
<reference evidence="2 3" key="1">
    <citation type="journal article" date="2020" name="Front. Cell. Infect. Microbiol.">
        <title>Characterization of Three Porcine Acinetobacter towneri Strains Co-Harboring tet(X3) and bla OXA-58.</title>
        <authorList>
            <person name="Ma J."/>
            <person name="Wang J."/>
            <person name="Feng J."/>
            <person name="Liu Y."/>
            <person name="Yang B."/>
            <person name="Li R."/>
            <person name="Bai L."/>
            <person name="He T."/>
            <person name="Wang X."/>
            <person name="Yang Z."/>
        </authorList>
    </citation>
    <scope>NUCLEOTIDE SEQUENCE [LARGE SCALE GENOMIC DNA]</scope>
    <source>
        <strain evidence="2 3">GX5</strain>
    </source>
</reference>
<feature type="signal peptide" evidence="1">
    <location>
        <begin position="1"/>
        <end position="29"/>
    </location>
</feature>
<feature type="chain" id="PRO_5046602115" evidence="1">
    <location>
        <begin position="30"/>
        <end position="696"/>
    </location>
</feature>
<dbReference type="RefSeq" id="WP_207973980.1">
    <property type="nucleotide sequence ID" value="NZ_CP071770.1"/>
</dbReference>
<sequence length="696" mass="76196">MTEHAITFPFRKRCLATAIGLFLTNPSYALQALSDDSLSNTTGEGVALVLDDFKMVFQQPNDLSTGSSYARGLENPSQYDTGFIRIIPTGENYVQLAESAYHTVYNNTYNQSVLKGKAEHKYNETYRSTYEQTYTNQYSTLYQEYTKNIEADVDAKKETFTFDVREGFFNNETLKYYYNQRLADYRDGTSGIGKSLKKDGTTAYTTRPVSEDPTGVLKYEKKAKEYAITNTYEMLDLLYGSRSAEANNDLLNSDFYKGLGNFTRADQVGSQVDTLIQAEITKETASADIRAKYNASQLAEDTAKSAVAEIYAQIIQSAEQAAAIAASGSPVQSLRTKADVFIYGLALSKSDNSLSSRYSNQGFNWGSADNPWLFRAGTEKVKQFKNVEKDVGYLALEAPLATTTPTESDNNIKLGFWTDIFSRQLNSSAEVDPSTGAPKSGLDKEHRLRTQFVANGLSLNGSQTRIFQTLDSDNPNHHQTLGMASVLRLNTNDNPANLSFTDSNLDSKGIRISTAAKSDTLDGTAVTPAIDGSLAPVFHDTEGLYLYSPNINLVLGNMYQPFVVGSEGNNIVLEVTRIPNVPEIYNKIYQNYEDGKGGYLGSTAFTGSTCNVVSCGTPLKANVNDSAAMYQGRNATHSSIAIGTVERLPNNMLRAKDHTDATGVVFKGVDGTAKNLGSVAIDGVLIQHLKFKTTGL</sequence>
<evidence type="ECO:0000256" key="1">
    <source>
        <dbReference type="SAM" id="SignalP"/>
    </source>
</evidence>
<gene>
    <name evidence="2" type="ORF">J4G45_04945</name>
</gene>
<evidence type="ECO:0000313" key="3">
    <source>
        <dbReference type="Proteomes" id="UP000663954"/>
    </source>
</evidence>
<evidence type="ECO:0000313" key="2">
    <source>
        <dbReference type="EMBL" id="QTD62527.1"/>
    </source>
</evidence>
<name>A0ABX7TFY2_9GAMM</name>
<proteinExistence type="predicted"/>
<keyword evidence="1" id="KW-0732">Signal</keyword>
<accession>A0ABX7TFY2</accession>